<dbReference type="GO" id="GO:0005783">
    <property type="term" value="C:endoplasmic reticulum"/>
    <property type="evidence" value="ECO:0007669"/>
    <property type="project" value="TreeGrafter"/>
</dbReference>
<dbReference type="GO" id="GO:0016020">
    <property type="term" value="C:membrane"/>
    <property type="evidence" value="ECO:0007669"/>
    <property type="project" value="GOC"/>
</dbReference>
<evidence type="ECO:0000256" key="4">
    <source>
        <dbReference type="ARBA" id="ARBA00022898"/>
    </source>
</evidence>
<comment type="cofactor">
    <cofactor evidence="1">
        <name>pyridoxal 5'-phosphate</name>
        <dbReference type="ChEBI" id="CHEBI:597326"/>
    </cofactor>
</comment>
<sequence>MRLSSSGYVFSASLPPYLASAAITAIDVLEENPSLLTKLKKSVAVLRK</sequence>
<gene>
    <name evidence="6" type="ORF">L195_g059140</name>
</gene>
<evidence type="ECO:0000256" key="2">
    <source>
        <dbReference type="ARBA" id="ARBA00008392"/>
    </source>
</evidence>
<comment type="caution">
    <text evidence="6">The sequence shown here is derived from an EMBL/GenBank/DDBJ whole genome shotgun (WGS) entry which is preliminary data.</text>
</comment>
<evidence type="ECO:0000313" key="7">
    <source>
        <dbReference type="Proteomes" id="UP000236291"/>
    </source>
</evidence>
<dbReference type="PANTHER" id="PTHR13693:SF2">
    <property type="entry name" value="SERINE PALMITOYLTRANSFERASE 1"/>
    <property type="match status" value="1"/>
</dbReference>
<name>A0A2K3JWE1_TRIPR</name>
<feature type="non-terminal residue" evidence="6">
    <location>
        <position position="48"/>
    </location>
</feature>
<dbReference type="GO" id="GO:0004758">
    <property type="term" value="F:serine C-palmitoyltransferase activity"/>
    <property type="evidence" value="ECO:0007669"/>
    <property type="project" value="TreeGrafter"/>
</dbReference>
<evidence type="ECO:0000256" key="1">
    <source>
        <dbReference type="ARBA" id="ARBA00001933"/>
    </source>
</evidence>
<dbReference type="InterPro" id="IPR015422">
    <property type="entry name" value="PyrdxlP-dep_Trfase_small"/>
</dbReference>
<keyword evidence="3" id="KW-0808">Transferase</keyword>
<dbReference type="Gene3D" id="3.90.1150.10">
    <property type="entry name" value="Aspartate Aminotransferase, domain 1"/>
    <property type="match status" value="1"/>
</dbReference>
<reference evidence="6 7" key="2">
    <citation type="journal article" date="2017" name="Front. Plant Sci.">
        <title>Gene Classification and Mining of Molecular Markers Useful in Red Clover (Trifolium pratense) Breeding.</title>
        <authorList>
            <person name="Istvanek J."/>
            <person name="Dluhosova J."/>
            <person name="Dluhos P."/>
            <person name="Patkova L."/>
            <person name="Nedelnik J."/>
            <person name="Repkova J."/>
        </authorList>
    </citation>
    <scope>NUCLEOTIDE SEQUENCE [LARGE SCALE GENOMIC DNA]</scope>
    <source>
        <strain evidence="7">cv. Tatra</strain>
        <tissue evidence="6">Young leaves</tissue>
    </source>
</reference>
<dbReference type="InterPro" id="IPR015424">
    <property type="entry name" value="PyrdxlP-dep_Trfase"/>
</dbReference>
<dbReference type="EMBL" id="ASHM01127216">
    <property type="protein sequence ID" value="PNX58334.1"/>
    <property type="molecule type" value="Genomic_DNA"/>
</dbReference>
<protein>
    <submittedName>
        <fullName evidence="6">Long chain base biosynthesis protein 1-like</fullName>
    </submittedName>
</protein>
<keyword evidence="5" id="KW-0012">Acyltransferase</keyword>
<dbReference type="Proteomes" id="UP000236291">
    <property type="component" value="Unassembled WGS sequence"/>
</dbReference>
<dbReference type="GO" id="GO:0046513">
    <property type="term" value="P:ceramide biosynthetic process"/>
    <property type="evidence" value="ECO:0007669"/>
    <property type="project" value="TreeGrafter"/>
</dbReference>
<dbReference type="PANTHER" id="PTHR13693">
    <property type="entry name" value="CLASS II AMINOTRANSFERASE/8-AMINO-7-OXONONANOATE SYNTHASE"/>
    <property type="match status" value="1"/>
</dbReference>
<comment type="similarity">
    <text evidence="2">Belongs to the class-II pyridoxal-phosphate-dependent aminotransferase family.</text>
</comment>
<evidence type="ECO:0000256" key="3">
    <source>
        <dbReference type="ARBA" id="ARBA00022679"/>
    </source>
</evidence>
<evidence type="ECO:0000256" key="5">
    <source>
        <dbReference type="ARBA" id="ARBA00023315"/>
    </source>
</evidence>
<reference evidence="6 7" key="1">
    <citation type="journal article" date="2014" name="Am. J. Bot.">
        <title>Genome assembly and annotation for red clover (Trifolium pratense; Fabaceae).</title>
        <authorList>
            <person name="Istvanek J."/>
            <person name="Jaros M."/>
            <person name="Krenek A."/>
            <person name="Repkova J."/>
        </authorList>
    </citation>
    <scope>NUCLEOTIDE SEQUENCE [LARGE SCALE GENOMIC DNA]</scope>
    <source>
        <strain evidence="7">cv. Tatra</strain>
        <tissue evidence="6">Young leaves</tissue>
    </source>
</reference>
<proteinExistence type="inferred from homology"/>
<organism evidence="6 7">
    <name type="scientific">Trifolium pratense</name>
    <name type="common">Red clover</name>
    <dbReference type="NCBI Taxonomy" id="57577"/>
    <lineage>
        <taxon>Eukaryota</taxon>
        <taxon>Viridiplantae</taxon>
        <taxon>Streptophyta</taxon>
        <taxon>Embryophyta</taxon>
        <taxon>Tracheophyta</taxon>
        <taxon>Spermatophyta</taxon>
        <taxon>Magnoliopsida</taxon>
        <taxon>eudicotyledons</taxon>
        <taxon>Gunneridae</taxon>
        <taxon>Pentapetalae</taxon>
        <taxon>rosids</taxon>
        <taxon>fabids</taxon>
        <taxon>Fabales</taxon>
        <taxon>Fabaceae</taxon>
        <taxon>Papilionoideae</taxon>
        <taxon>50 kb inversion clade</taxon>
        <taxon>NPAAA clade</taxon>
        <taxon>Hologalegina</taxon>
        <taxon>IRL clade</taxon>
        <taxon>Trifolieae</taxon>
        <taxon>Trifolium</taxon>
    </lineage>
</organism>
<dbReference type="InterPro" id="IPR015421">
    <property type="entry name" value="PyrdxlP-dep_Trfase_major"/>
</dbReference>
<dbReference type="Gene3D" id="3.40.640.10">
    <property type="entry name" value="Type I PLP-dependent aspartate aminotransferase-like (Major domain)"/>
    <property type="match status" value="1"/>
</dbReference>
<keyword evidence="4" id="KW-0663">Pyridoxal phosphate</keyword>
<dbReference type="SUPFAM" id="SSF53383">
    <property type="entry name" value="PLP-dependent transferases"/>
    <property type="match status" value="1"/>
</dbReference>
<accession>A0A2K3JWE1</accession>
<dbReference type="GO" id="GO:0046512">
    <property type="term" value="P:sphingosine biosynthetic process"/>
    <property type="evidence" value="ECO:0007669"/>
    <property type="project" value="TreeGrafter"/>
</dbReference>
<dbReference type="STRING" id="57577.A0A2K3JWE1"/>
<dbReference type="InterPro" id="IPR050087">
    <property type="entry name" value="AON_synthase_class-II"/>
</dbReference>
<dbReference type="AlphaFoldDB" id="A0A2K3JWE1"/>
<evidence type="ECO:0000313" key="6">
    <source>
        <dbReference type="EMBL" id="PNX58334.1"/>
    </source>
</evidence>